<keyword evidence="1" id="KW-0812">Transmembrane</keyword>
<dbReference type="EMBL" id="JBHUOL010000012">
    <property type="protein sequence ID" value="MFD2908727.1"/>
    <property type="molecule type" value="Genomic_DNA"/>
</dbReference>
<protein>
    <submittedName>
        <fullName evidence="2">Uncharacterized protein</fullName>
    </submittedName>
</protein>
<name>A0ABW5Z7T3_9FLAO</name>
<keyword evidence="1" id="KW-1133">Transmembrane helix</keyword>
<sequence>MFDPRNAFHKISYLQYPAMLVGVYYCLKPYFIGFEAIWECYNYTLLFMGLGLSLSTLQDTTKTQNEFSRKIWENPKKGKTALIVIAIMAIFIISIGFYGIYISKNEALKQLSYGTIVFGIGIIGLLKTAIEMFENHRLDKKNINLE</sequence>
<dbReference type="Proteomes" id="UP001597549">
    <property type="component" value="Unassembled WGS sequence"/>
</dbReference>
<evidence type="ECO:0000256" key="1">
    <source>
        <dbReference type="SAM" id="Phobius"/>
    </source>
</evidence>
<proteinExistence type="predicted"/>
<gene>
    <name evidence="2" type="ORF">ACFSX9_08245</name>
</gene>
<reference evidence="3" key="1">
    <citation type="journal article" date="2019" name="Int. J. Syst. Evol. Microbiol.">
        <title>The Global Catalogue of Microorganisms (GCM) 10K type strain sequencing project: providing services to taxonomists for standard genome sequencing and annotation.</title>
        <authorList>
            <consortium name="The Broad Institute Genomics Platform"/>
            <consortium name="The Broad Institute Genome Sequencing Center for Infectious Disease"/>
            <person name="Wu L."/>
            <person name="Ma J."/>
        </authorList>
    </citation>
    <scope>NUCLEOTIDE SEQUENCE [LARGE SCALE GENOMIC DNA]</scope>
    <source>
        <strain evidence="3">KCTC 52644</strain>
    </source>
</reference>
<feature type="transmembrane region" description="Helical" evidence="1">
    <location>
        <begin position="113"/>
        <end position="130"/>
    </location>
</feature>
<keyword evidence="3" id="KW-1185">Reference proteome</keyword>
<comment type="caution">
    <text evidence="2">The sequence shown here is derived from an EMBL/GenBank/DDBJ whole genome shotgun (WGS) entry which is preliminary data.</text>
</comment>
<feature type="transmembrane region" description="Helical" evidence="1">
    <location>
        <begin position="12"/>
        <end position="31"/>
    </location>
</feature>
<keyword evidence="1" id="KW-0472">Membrane</keyword>
<organism evidence="2 3">
    <name type="scientific">Flavobacterium ardleyense</name>
    <dbReference type="NCBI Taxonomy" id="2038737"/>
    <lineage>
        <taxon>Bacteria</taxon>
        <taxon>Pseudomonadati</taxon>
        <taxon>Bacteroidota</taxon>
        <taxon>Flavobacteriia</taxon>
        <taxon>Flavobacteriales</taxon>
        <taxon>Flavobacteriaceae</taxon>
        <taxon>Flavobacterium</taxon>
    </lineage>
</organism>
<evidence type="ECO:0000313" key="3">
    <source>
        <dbReference type="Proteomes" id="UP001597549"/>
    </source>
</evidence>
<dbReference type="RefSeq" id="WP_379806525.1">
    <property type="nucleotide sequence ID" value="NZ_JBHUOL010000012.1"/>
</dbReference>
<evidence type="ECO:0000313" key="2">
    <source>
        <dbReference type="EMBL" id="MFD2908727.1"/>
    </source>
</evidence>
<accession>A0ABW5Z7T3</accession>
<feature type="transmembrane region" description="Helical" evidence="1">
    <location>
        <begin position="81"/>
        <end position="101"/>
    </location>
</feature>